<dbReference type="CDD" id="cd01392">
    <property type="entry name" value="HTH_LacI"/>
    <property type="match status" value="1"/>
</dbReference>
<dbReference type="PANTHER" id="PTHR30146">
    <property type="entry name" value="LACI-RELATED TRANSCRIPTIONAL REPRESSOR"/>
    <property type="match status" value="1"/>
</dbReference>
<evidence type="ECO:0000256" key="3">
    <source>
        <dbReference type="ARBA" id="ARBA00023163"/>
    </source>
</evidence>
<evidence type="ECO:0000256" key="1">
    <source>
        <dbReference type="ARBA" id="ARBA00023015"/>
    </source>
</evidence>
<dbReference type="EMBL" id="RZGZ01000002">
    <property type="protein sequence ID" value="RUR01399.1"/>
    <property type="molecule type" value="Genomic_DNA"/>
</dbReference>
<dbReference type="GO" id="GO:0000976">
    <property type="term" value="F:transcription cis-regulatory region binding"/>
    <property type="evidence" value="ECO:0007669"/>
    <property type="project" value="TreeGrafter"/>
</dbReference>
<dbReference type="PANTHER" id="PTHR30146:SF109">
    <property type="entry name" value="HTH-TYPE TRANSCRIPTIONAL REGULATOR GALS"/>
    <property type="match status" value="1"/>
</dbReference>
<dbReference type="SMART" id="SM00354">
    <property type="entry name" value="HTH_LACI"/>
    <property type="match status" value="1"/>
</dbReference>
<dbReference type="PROSITE" id="PS50932">
    <property type="entry name" value="HTH_LACI_2"/>
    <property type="match status" value="1"/>
</dbReference>
<keyword evidence="1" id="KW-0805">Transcription regulation</keyword>
<dbReference type="InterPro" id="IPR000843">
    <property type="entry name" value="HTH_LacI"/>
</dbReference>
<keyword evidence="6" id="KW-1185">Reference proteome</keyword>
<organism evidence="5 6">
    <name type="scientific">Labedella endophytica</name>
    <dbReference type="NCBI Taxonomy" id="1523160"/>
    <lineage>
        <taxon>Bacteria</taxon>
        <taxon>Bacillati</taxon>
        <taxon>Actinomycetota</taxon>
        <taxon>Actinomycetes</taxon>
        <taxon>Micrococcales</taxon>
        <taxon>Microbacteriaceae</taxon>
        <taxon>Labedella</taxon>
    </lineage>
</organism>
<dbReference type="Pfam" id="PF00356">
    <property type="entry name" value="LacI"/>
    <property type="match status" value="1"/>
</dbReference>
<dbReference type="SUPFAM" id="SSF53822">
    <property type="entry name" value="Periplasmic binding protein-like I"/>
    <property type="match status" value="1"/>
</dbReference>
<sequence length="341" mass="35922">MGVPMTERTRRPSAPTIYDIAEKAGVAASTVSRALNKPGRISTETEARIRAAADELGYRLNPMARSLQSGLTGNLALVMSDMTNPVYFDLVRGAERVTADAGCTLLFADSQENVDIELDAAQRLLRVADGLMLVGSRLSDEQILSLSALKPVVTVNRLVDGIPAATAEVEVGVHQAVRHLHELGHRDIVYLEGPSASWMNGRRHEVIAADAAALGMTVTFLDSDGPTIEGGHAAVPRVVATGATAVIAFNDLLAFGLLQGSREAGVDVPVSLSVVGFDDIFGANLLTPPLTTVRSHMRNLGEAAVLALRNAIAGEDERETERPATELIVRGTTGPVAPAGP</sequence>
<dbReference type="InterPro" id="IPR046335">
    <property type="entry name" value="LacI/GalR-like_sensor"/>
</dbReference>
<evidence type="ECO:0000259" key="4">
    <source>
        <dbReference type="PROSITE" id="PS50932"/>
    </source>
</evidence>
<dbReference type="GO" id="GO:0003700">
    <property type="term" value="F:DNA-binding transcription factor activity"/>
    <property type="evidence" value="ECO:0007669"/>
    <property type="project" value="TreeGrafter"/>
</dbReference>
<proteinExistence type="predicted"/>
<evidence type="ECO:0000313" key="6">
    <source>
        <dbReference type="Proteomes" id="UP000274909"/>
    </source>
</evidence>
<dbReference type="PRINTS" id="PR00036">
    <property type="entry name" value="HTHLACI"/>
</dbReference>
<dbReference type="Gene3D" id="3.40.50.2300">
    <property type="match status" value="2"/>
</dbReference>
<dbReference type="Pfam" id="PF13377">
    <property type="entry name" value="Peripla_BP_3"/>
    <property type="match status" value="1"/>
</dbReference>
<dbReference type="Gene3D" id="1.10.260.40">
    <property type="entry name" value="lambda repressor-like DNA-binding domains"/>
    <property type="match status" value="1"/>
</dbReference>
<keyword evidence="2" id="KW-0238">DNA-binding</keyword>
<keyword evidence="3" id="KW-0804">Transcription</keyword>
<dbReference type="AlphaFoldDB" id="A0A3S0VGN9"/>
<name>A0A3S0VGN9_9MICO</name>
<evidence type="ECO:0000256" key="2">
    <source>
        <dbReference type="ARBA" id="ARBA00023125"/>
    </source>
</evidence>
<dbReference type="InterPro" id="IPR028082">
    <property type="entry name" value="Peripla_BP_I"/>
</dbReference>
<feature type="domain" description="HTH lacI-type" evidence="4">
    <location>
        <begin position="15"/>
        <end position="69"/>
    </location>
</feature>
<reference evidence="5 6" key="1">
    <citation type="submission" date="2018-12" db="EMBL/GenBank/DDBJ databases">
        <authorList>
            <person name="Li F."/>
        </authorList>
    </citation>
    <scope>NUCLEOTIDE SEQUENCE [LARGE SCALE GENOMIC DNA]</scope>
    <source>
        <strain evidence="5 6">EGI 6500705</strain>
    </source>
</reference>
<accession>A0A3S0VGN9</accession>
<comment type="caution">
    <text evidence="5">The sequence shown here is derived from an EMBL/GenBank/DDBJ whole genome shotgun (WGS) entry which is preliminary data.</text>
</comment>
<dbReference type="InterPro" id="IPR010982">
    <property type="entry name" value="Lambda_DNA-bd_dom_sf"/>
</dbReference>
<dbReference type="CDD" id="cd06267">
    <property type="entry name" value="PBP1_LacI_sugar_binding-like"/>
    <property type="match status" value="1"/>
</dbReference>
<protein>
    <submittedName>
        <fullName evidence="5">LacI family transcriptional regulator</fullName>
    </submittedName>
</protein>
<dbReference type="SUPFAM" id="SSF47413">
    <property type="entry name" value="lambda repressor-like DNA-binding domains"/>
    <property type="match status" value="1"/>
</dbReference>
<dbReference type="Proteomes" id="UP000274909">
    <property type="component" value="Unassembled WGS sequence"/>
</dbReference>
<evidence type="ECO:0000313" key="5">
    <source>
        <dbReference type="EMBL" id="RUR01399.1"/>
    </source>
</evidence>
<gene>
    <name evidence="5" type="ORF">ELQ94_07815</name>
</gene>
<dbReference type="OrthoDB" id="3258243at2"/>